<dbReference type="VEuPathDB" id="FungiDB:D8B26_005455"/>
<name>E9DJ17_COCPS</name>
<feature type="domain" description="Distal membrane-arm assembly complex protein 1-like" evidence="1">
    <location>
        <begin position="28"/>
        <end position="65"/>
    </location>
</feature>
<evidence type="ECO:0000259" key="1">
    <source>
        <dbReference type="Pfam" id="PF15055"/>
    </source>
</evidence>
<dbReference type="PANTHER" id="PTHR28048:SF1">
    <property type="entry name" value="ACR195WP"/>
    <property type="match status" value="1"/>
</dbReference>
<dbReference type="VEuPathDB" id="FungiDB:CPSG_09816"/>
<protein>
    <recommendedName>
        <fullName evidence="1">Distal membrane-arm assembly complex protein 1-like domain-containing protein</fullName>
    </recommendedName>
</protein>
<dbReference type="EMBL" id="GL636513">
    <property type="protein sequence ID" value="EFW13602.1"/>
    <property type="molecule type" value="Genomic_DNA"/>
</dbReference>
<dbReference type="HOGENOM" id="CLU_159478_1_0_1"/>
<dbReference type="Pfam" id="PF15055">
    <property type="entry name" value="DMAC1_Dmo2"/>
    <property type="match status" value="1"/>
</dbReference>
<reference evidence="3" key="2">
    <citation type="submission" date="2010-03" db="EMBL/GenBank/DDBJ databases">
        <title>The genome sequence of Coccidioides posadasii strain Silveira.</title>
        <authorList>
            <consortium name="The Broad Institute Genome Sequencing Center for Infectious Disease"/>
            <person name="Neafsey D."/>
            <person name="Orbach M."/>
            <person name="Henn M.R."/>
            <person name="Cole G.T."/>
            <person name="Galgiani J."/>
            <person name="Gardner M.J."/>
            <person name="Kirkland T.N."/>
            <person name="Taylor J.W."/>
            <person name="Young S.K."/>
            <person name="Zeng Q."/>
            <person name="Koehrsen M."/>
            <person name="Alvarado L."/>
            <person name="Berlin A."/>
            <person name="Borenstein D."/>
            <person name="Chapman S.B."/>
            <person name="Chen Z."/>
            <person name="Engels R."/>
            <person name="Freedman E."/>
            <person name="Gellesch M."/>
            <person name="Goldberg J."/>
            <person name="Griggs A."/>
            <person name="Gujja S."/>
            <person name="Heilman E."/>
            <person name="Heiman D."/>
            <person name="Howarth C."/>
            <person name="Jen D."/>
            <person name="Larson L."/>
            <person name="Mehta T."/>
            <person name="Neiman D."/>
            <person name="Park D."/>
            <person name="Pearson M."/>
            <person name="Richards J."/>
            <person name="Roberts A."/>
            <person name="Saif S."/>
            <person name="Shea T."/>
            <person name="Shenoy N."/>
            <person name="Sisk P."/>
            <person name="Stolte C."/>
            <person name="Sykes S."/>
            <person name="Walk T."/>
            <person name="White J."/>
            <person name="Yandava C."/>
            <person name="Haas B."/>
            <person name="Nusbaum C."/>
            <person name="Birren B."/>
        </authorList>
    </citation>
    <scope>NUCLEOTIDE SEQUENCE [LARGE SCALE GENOMIC DNA]</scope>
    <source>
        <strain evidence="3">RMSCC 757 / Silveira</strain>
    </source>
</reference>
<dbReference type="OMA" id="KSIFGMR"/>
<evidence type="ECO:0000313" key="3">
    <source>
        <dbReference type="Proteomes" id="UP000002497"/>
    </source>
</evidence>
<dbReference type="InterPro" id="IPR053092">
    <property type="entry name" value="Mitochondrial_unc_protein"/>
</dbReference>
<reference evidence="3" key="1">
    <citation type="journal article" date="2010" name="Genome Res.">
        <title>Population genomic sequencing of Coccidioides fungi reveals recent hybridization and transposon control.</title>
        <authorList>
            <person name="Neafsey D.E."/>
            <person name="Barker B.M."/>
            <person name="Sharpton T.J."/>
            <person name="Stajich J.E."/>
            <person name="Park D.J."/>
            <person name="Whiston E."/>
            <person name="Hung C.-Y."/>
            <person name="McMahan C."/>
            <person name="White J."/>
            <person name="Sykes S."/>
            <person name="Heiman D."/>
            <person name="Young S."/>
            <person name="Zeng Q."/>
            <person name="Abouelleil A."/>
            <person name="Aftuck L."/>
            <person name="Bessette D."/>
            <person name="Brown A."/>
            <person name="FitzGerald M."/>
            <person name="Lui A."/>
            <person name="Macdonald J.P."/>
            <person name="Priest M."/>
            <person name="Orbach M.J."/>
            <person name="Galgiani J.N."/>
            <person name="Kirkland T.N."/>
            <person name="Cole G.T."/>
            <person name="Birren B.W."/>
            <person name="Henn M.R."/>
            <person name="Taylor J.W."/>
            <person name="Rounsley S.D."/>
        </authorList>
    </citation>
    <scope>NUCLEOTIDE SEQUENCE [LARGE SCALE GENOMIC DNA]</scope>
    <source>
        <strain evidence="3">RMSCC 757 / Silveira</strain>
    </source>
</reference>
<sequence>MGHINDAPWDINPKDIENMVNKDKYEDDCLACRLMGSAAFAGLGGYSYVTGMRNLRQQEAAILKSGSKYRMGSRRLGVVSISATLVGLGIWRFMN</sequence>
<dbReference type="AlphaFoldDB" id="E9DJ17"/>
<organism evidence="3">
    <name type="scientific">Coccidioides posadasii (strain RMSCC 757 / Silveira)</name>
    <name type="common">Valley fever fungus</name>
    <dbReference type="NCBI Taxonomy" id="443226"/>
    <lineage>
        <taxon>Eukaryota</taxon>
        <taxon>Fungi</taxon>
        <taxon>Dikarya</taxon>
        <taxon>Ascomycota</taxon>
        <taxon>Pezizomycotina</taxon>
        <taxon>Eurotiomycetes</taxon>
        <taxon>Eurotiomycetidae</taxon>
        <taxon>Onygenales</taxon>
        <taxon>Onygenaceae</taxon>
        <taxon>Coccidioides</taxon>
    </lineage>
</organism>
<accession>E9DJ17</accession>
<keyword evidence="3" id="KW-1185">Reference proteome</keyword>
<evidence type="ECO:0000313" key="2">
    <source>
        <dbReference type="EMBL" id="EFW13602.1"/>
    </source>
</evidence>
<proteinExistence type="predicted"/>
<dbReference type="OrthoDB" id="6604875at2759"/>
<dbReference type="Proteomes" id="UP000002497">
    <property type="component" value="Unassembled WGS sequence"/>
</dbReference>
<dbReference type="PANTHER" id="PTHR28048">
    <property type="entry name" value="ACR195WP"/>
    <property type="match status" value="1"/>
</dbReference>
<gene>
    <name evidence="2" type="ORF">CPSG_09816</name>
</gene>
<dbReference type="InterPro" id="IPR028036">
    <property type="entry name" value="DMAC1-like_dom"/>
</dbReference>